<gene>
    <name evidence="2" type="ORF">JJB74_15815</name>
</gene>
<evidence type="ECO:0000313" key="2">
    <source>
        <dbReference type="EMBL" id="MBK4736089.1"/>
    </source>
</evidence>
<dbReference type="RefSeq" id="WP_200593189.1">
    <property type="nucleotide sequence ID" value="NZ_JAEPBG010000006.1"/>
</dbReference>
<dbReference type="Proteomes" id="UP000622890">
    <property type="component" value="Unassembled WGS sequence"/>
</dbReference>
<accession>A0A934W8Q1</accession>
<dbReference type="AlphaFoldDB" id="A0A934W8Q1"/>
<proteinExistence type="predicted"/>
<feature type="region of interest" description="Disordered" evidence="1">
    <location>
        <begin position="194"/>
        <end position="217"/>
    </location>
</feature>
<name>A0A934W8Q1_9BURK</name>
<feature type="compositionally biased region" description="Basic and acidic residues" evidence="1">
    <location>
        <begin position="201"/>
        <end position="217"/>
    </location>
</feature>
<dbReference type="EMBL" id="JAEPBG010000006">
    <property type="protein sequence ID" value="MBK4736089.1"/>
    <property type="molecule type" value="Genomic_DNA"/>
</dbReference>
<keyword evidence="3" id="KW-1185">Reference proteome</keyword>
<sequence length="217" mass="24159">MISAVAGHDLGELFIDVSGLRLRGWTPRMIRNLLGTPDNCGWAPGQTASQHPSLYAIARVMHAENTDWRFLAERDLTATCSSRLHRAKGRAREKLCNVVEEIALPVLVEPLEDLLEAARLMQNFDAKWRLLSEERVALEMLSAKLASLAWQLDMYRGQAGIRSARTLLAQKIQAHIINRYPSLSAAATNADECAGAGTKGQQHENAIRSEQRDPDRH</sequence>
<evidence type="ECO:0000256" key="1">
    <source>
        <dbReference type="SAM" id="MobiDB-lite"/>
    </source>
</evidence>
<evidence type="ECO:0000313" key="3">
    <source>
        <dbReference type="Proteomes" id="UP000622890"/>
    </source>
</evidence>
<protein>
    <submittedName>
        <fullName evidence="2">Uncharacterized protein</fullName>
    </submittedName>
</protein>
<comment type="caution">
    <text evidence="2">The sequence shown here is derived from an EMBL/GenBank/DDBJ whole genome shotgun (WGS) entry which is preliminary data.</text>
</comment>
<reference evidence="2" key="1">
    <citation type="submission" date="2021-01" db="EMBL/GenBank/DDBJ databases">
        <title>Genome sequence of strain Noviherbaspirillum sp. DKR-6.</title>
        <authorList>
            <person name="Chaudhary D.K."/>
        </authorList>
    </citation>
    <scope>NUCLEOTIDE SEQUENCE</scope>
    <source>
        <strain evidence="2">DKR-6</strain>
    </source>
</reference>
<organism evidence="2 3">
    <name type="scientific">Noviherbaspirillum pedocola</name>
    <dbReference type="NCBI Taxonomy" id="2801341"/>
    <lineage>
        <taxon>Bacteria</taxon>
        <taxon>Pseudomonadati</taxon>
        <taxon>Pseudomonadota</taxon>
        <taxon>Betaproteobacteria</taxon>
        <taxon>Burkholderiales</taxon>
        <taxon>Oxalobacteraceae</taxon>
        <taxon>Noviherbaspirillum</taxon>
    </lineage>
</organism>